<dbReference type="Proteomes" id="UP000733379">
    <property type="component" value="Unassembled WGS sequence"/>
</dbReference>
<name>A0ABS6AY47_9NOCA</name>
<evidence type="ECO:0000313" key="1">
    <source>
        <dbReference type="EMBL" id="MBU3062975.1"/>
    </source>
</evidence>
<dbReference type="RefSeq" id="WP_215917837.1">
    <property type="nucleotide sequence ID" value="NZ_JAHKNI010000004.1"/>
</dbReference>
<comment type="caution">
    <text evidence="1">The sequence shown here is derived from an EMBL/GenBank/DDBJ whole genome shotgun (WGS) entry which is preliminary data.</text>
</comment>
<evidence type="ECO:0000313" key="2">
    <source>
        <dbReference type="Proteomes" id="UP000733379"/>
    </source>
</evidence>
<keyword evidence="2" id="KW-1185">Reference proteome</keyword>
<organism evidence="1 2">
    <name type="scientific">Nocardia albiluteola</name>
    <dbReference type="NCBI Taxonomy" id="2842303"/>
    <lineage>
        <taxon>Bacteria</taxon>
        <taxon>Bacillati</taxon>
        <taxon>Actinomycetota</taxon>
        <taxon>Actinomycetes</taxon>
        <taxon>Mycobacteriales</taxon>
        <taxon>Nocardiaceae</taxon>
        <taxon>Nocardia</taxon>
    </lineage>
</organism>
<protein>
    <submittedName>
        <fullName evidence="1">Uncharacterized protein</fullName>
    </submittedName>
</protein>
<sequence>MTDDGISFDGYEIFEPGDPGYDELLPLARENRLPDEVAERPVDPEALAHVLHDAGLDAHDFLENP</sequence>
<reference evidence="1 2" key="1">
    <citation type="submission" date="2021-06" db="EMBL/GenBank/DDBJ databases">
        <title>Actinomycetes sequencing.</title>
        <authorList>
            <person name="Shan Q."/>
        </authorList>
    </citation>
    <scope>NUCLEOTIDE SEQUENCE [LARGE SCALE GENOMIC DNA]</scope>
    <source>
        <strain evidence="1 2">NEAU-G5</strain>
    </source>
</reference>
<proteinExistence type="predicted"/>
<dbReference type="EMBL" id="JAHKNI010000004">
    <property type="protein sequence ID" value="MBU3062975.1"/>
    <property type="molecule type" value="Genomic_DNA"/>
</dbReference>
<gene>
    <name evidence="1" type="ORF">KO481_15765</name>
</gene>
<accession>A0ABS6AY47</accession>